<dbReference type="STRING" id="173990.SAMN05660691_03196"/>
<sequence>MRSILFFSGLILSSSVLANSTDPQALTAQVKALWQAKDAQAAQALLTPLVTKKTKDAQLLALLGQTEALLNNADKAEDLLEKAVKIDSKNADYQHWYATVSCNLASSASMLSALGYAKRCKKAYETALKLAPDNPRSYIALGSFLAQAPGIAGGDKGKALQLAEQLKQIDALQGALLQLNASDLQDDAVFNALLAKDELLTQRPETYLQRGVAFSRTDEHTKAIALFDQALTMPASDDDAAAAQAQALYQIGRSAVKGGLAVDKGISALQQFIAQQPAADNIDWAKLRLGQLYIAQQQQAKAEEILKPLLASTQDKELKGELQKLL</sequence>
<keyword evidence="4" id="KW-1185">Reference proteome</keyword>
<evidence type="ECO:0000313" key="4">
    <source>
        <dbReference type="Proteomes" id="UP000199371"/>
    </source>
</evidence>
<accession>A0A1H6N6D9</accession>
<protein>
    <submittedName>
        <fullName evidence="3">Tetratricopeptide repeat-containing protein</fullName>
    </submittedName>
</protein>
<evidence type="ECO:0000256" key="1">
    <source>
        <dbReference type="PROSITE-ProRule" id="PRU00339"/>
    </source>
</evidence>
<dbReference type="SUPFAM" id="SSF48452">
    <property type="entry name" value="TPR-like"/>
    <property type="match status" value="1"/>
</dbReference>
<organism evidence="3 4">
    <name type="scientific">Rheinheimera pacifica</name>
    <dbReference type="NCBI Taxonomy" id="173990"/>
    <lineage>
        <taxon>Bacteria</taxon>
        <taxon>Pseudomonadati</taxon>
        <taxon>Pseudomonadota</taxon>
        <taxon>Gammaproteobacteria</taxon>
        <taxon>Chromatiales</taxon>
        <taxon>Chromatiaceae</taxon>
        <taxon>Rheinheimera</taxon>
    </lineage>
</organism>
<evidence type="ECO:0000313" key="3">
    <source>
        <dbReference type="EMBL" id="SEI05977.1"/>
    </source>
</evidence>
<dbReference type="Pfam" id="PF13432">
    <property type="entry name" value="TPR_16"/>
    <property type="match status" value="1"/>
</dbReference>
<dbReference type="Proteomes" id="UP000199371">
    <property type="component" value="Unassembled WGS sequence"/>
</dbReference>
<feature type="repeat" description="TPR" evidence="1">
    <location>
        <begin position="204"/>
        <end position="237"/>
    </location>
</feature>
<feature type="chain" id="PRO_5011633907" evidence="2">
    <location>
        <begin position="19"/>
        <end position="326"/>
    </location>
</feature>
<keyword evidence="1" id="KW-0802">TPR repeat</keyword>
<dbReference type="InterPro" id="IPR019734">
    <property type="entry name" value="TPR_rpt"/>
</dbReference>
<dbReference type="SMART" id="SM00028">
    <property type="entry name" value="TPR"/>
    <property type="match status" value="3"/>
</dbReference>
<gene>
    <name evidence="3" type="ORF">SAMN05660691_03196</name>
</gene>
<dbReference type="PANTHER" id="PTHR12558:SF13">
    <property type="entry name" value="CELL DIVISION CYCLE PROTEIN 27 HOMOLOG"/>
    <property type="match status" value="1"/>
</dbReference>
<keyword evidence="2" id="KW-0732">Signal</keyword>
<dbReference type="EMBL" id="FNXF01000014">
    <property type="protein sequence ID" value="SEI05977.1"/>
    <property type="molecule type" value="Genomic_DNA"/>
</dbReference>
<dbReference type="PROSITE" id="PS50005">
    <property type="entry name" value="TPR"/>
    <property type="match status" value="2"/>
</dbReference>
<evidence type="ECO:0000256" key="2">
    <source>
        <dbReference type="SAM" id="SignalP"/>
    </source>
</evidence>
<name>A0A1H6N6D9_9GAMM</name>
<dbReference type="RefSeq" id="WP_092795503.1">
    <property type="nucleotide sequence ID" value="NZ_FNXF01000014.1"/>
</dbReference>
<feature type="signal peptide" evidence="2">
    <location>
        <begin position="1"/>
        <end position="18"/>
    </location>
</feature>
<dbReference type="Pfam" id="PF13181">
    <property type="entry name" value="TPR_8"/>
    <property type="match status" value="1"/>
</dbReference>
<dbReference type="PANTHER" id="PTHR12558">
    <property type="entry name" value="CELL DIVISION CYCLE 16,23,27"/>
    <property type="match status" value="1"/>
</dbReference>
<feature type="repeat" description="TPR" evidence="1">
    <location>
        <begin position="57"/>
        <end position="90"/>
    </location>
</feature>
<proteinExistence type="predicted"/>
<dbReference type="OrthoDB" id="192575at2"/>
<dbReference type="InterPro" id="IPR011990">
    <property type="entry name" value="TPR-like_helical_dom_sf"/>
</dbReference>
<reference evidence="4" key="1">
    <citation type="submission" date="2016-10" db="EMBL/GenBank/DDBJ databases">
        <authorList>
            <person name="Varghese N."/>
            <person name="Submissions S."/>
        </authorList>
    </citation>
    <scope>NUCLEOTIDE SEQUENCE [LARGE SCALE GENOMIC DNA]</scope>
    <source>
        <strain evidence="4">DSM 17616</strain>
    </source>
</reference>
<dbReference type="Gene3D" id="1.25.40.10">
    <property type="entry name" value="Tetratricopeptide repeat domain"/>
    <property type="match status" value="2"/>
</dbReference>
<dbReference type="AlphaFoldDB" id="A0A1H6N6D9"/>